<feature type="transmembrane region" description="Helical" evidence="1">
    <location>
        <begin position="6"/>
        <end position="27"/>
    </location>
</feature>
<organism evidence="3 4">
    <name type="scientific">Algisphaera agarilytica</name>
    <dbReference type="NCBI Taxonomy" id="1385975"/>
    <lineage>
        <taxon>Bacteria</taxon>
        <taxon>Pseudomonadati</taxon>
        <taxon>Planctomycetota</taxon>
        <taxon>Phycisphaerae</taxon>
        <taxon>Phycisphaerales</taxon>
        <taxon>Phycisphaeraceae</taxon>
        <taxon>Algisphaera</taxon>
    </lineage>
</organism>
<dbReference type="Gene3D" id="3.90.70.10">
    <property type="entry name" value="Cysteine proteinases"/>
    <property type="match status" value="1"/>
</dbReference>
<dbReference type="GO" id="GO:0006508">
    <property type="term" value="P:proteolysis"/>
    <property type="evidence" value="ECO:0007669"/>
    <property type="project" value="InterPro"/>
</dbReference>
<feature type="transmembrane region" description="Helical" evidence="1">
    <location>
        <begin position="98"/>
        <end position="119"/>
    </location>
</feature>
<reference evidence="3 4" key="1">
    <citation type="submission" date="2020-08" db="EMBL/GenBank/DDBJ databases">
        <title>Genomic Encyclopedia of Type Strains, Phase IV (KMG-IV): sequencing the most valuable type-strain genomes for metagenomic binning, comparative biology and taxonomic classification.</title>
        <authorList>
            <person name="Goeker M."/>
        </authorList>
    </citation>
    <scope>NUCLEOTIDE SEQUENCE [LARGE SCALE GENOMIC DNA]</scope>
    <source>
        <strain evidence="3 4">DSM 103725</strain>
    </source>
</reference>
<evidence type="ECO:0000259" key="2">
    <source>
        <dbReference type="PROSITE" id="PS50990"/>
    </source>
</evidence>
<dbReference type="GO" id="GO:0016020">
    <property type="term" value="C:membrane"/>
    <property type="evidence" value="ECO:0007669"/>
    <property type="project" value="InterPro"/>
</dbReference>
<comment type="caution">
    <text evidence="3">The sequence shown here is derived from an EMBL/GenBank/DDBJ whole genome shotgun (WGS) entry which is preliminary data.</text>
</comment>
<accession>A0A7X0LLB5</accession>
<dbReference type="EMBL" id="JACHGY010000001">
    <property type="protein sequence ID" value="MBB6431325.1"/>
    <property type="molecule type" value="Genomic_DNA"/>
</dbReference>
<sequence length="269" mass="29910">MSGTESVIWFIGIALFTVFAWWGGVCLGRGHAWVGRLTIVAGIGLILAWGWLIRHPATAVSLIPVGILSRIEGVGGVPLFMMVLGAAWARCEVARQRVVIGWAMMFGAIYFVNGGMWMLQETPASVMGQTVSAHDIRQSQDYSCVPAACATALNLLEIPSTEKEMAELTQTRPGTGATMIRALDGLERRLRGGELRPILSAPRYEELSDLPMPLLTPLQFEATRQHMVVIVKVTDDGVWFMDPMDGYQYFVHEEFSRLYRNQVIEFRSF</sequence>
<keyword evidence="4" id="KW-1185">Reference proteome</keyword>
<evidence type="ECO:0000256" key="1">
    <source>
        <dbReference type="SAM" id="Phobius"/>
    </source>
</evidence>
<gene>
    <name evidence="3" type="ORF">HNQ40_003131</name>
</gene>
<evidence type="ECO:0000313" key="4">
    <source>
        <dbReference type="Proteomes" id="UP000541810"/>
    </source>
</evidence>
<dbReference type="InterPro" id="IPR005074">
    <property type="entry name" value="Peptidase_C39"/>
</dbReference>
<dbReference type="PROSITE" id="PS50990">
    <property type="entry name" value="PEPTIDASE_C39"/>
    <property type="match status" value="1"/>
</dbReference>
<dbReference type="AlphaFoldDB" id="A0A7X0LLB5"/>
<feature type="transmembrane region" description="Helical" evidence="1">
    <location>
        <begin position="34"/>
        <end position="53"/>
    </location>
</feature>
<dbReference type="Proteomes" id="UP000541810">
    <property type="component" value="Unassembled WGS sequence"/>
</dbReference>
<dbReference type="RefSeq" id="WP_184678803.1">
    <property type="nucleotide sequence ID" value="NZ_JACHGY010000001.1"/>
</dbReference>
<proteinExistence type="predicted"/>
<feature type="transmembrane region" description="Helical" evidence="1">
    <location>
        <begin position="73"/>
        <end position="91"/>
    </location>
</feature>
<keyword evidence="1" id="KW-1133">Transmembrane helix</keyword>
<dbReference type="Pfam" id="PF03412">
    <property type="entry name" value="Peptidase_C39"/>
    <property type="match status" value="1"/>
</dbReference>
<feature type="domain" description="Peptidase C39" evidence="2">
    <location>
        <begin position="138"/>
        <end position="266"/>
    </location>
</feature>
<name>A0A7X0LLB5_9BACT</name>
<dbReference type="GO" id="GO:0008233">
    <property type="term" value="F:peptidase activity"/>
    <property type="evidence" value="ECO:0007669"/>
    <property type="project" value="InterPro"/>
</dbReference>
<keyword evidence="1" id="KW-0472">Membrane</keyword>
<protein>
    <submittedName>
        <fullName evidence="3">Putative double-glycine peptidase</fullName>
    </submittedName>
</protein>
<keyword evidence="1" id="KW-0812">Transmembrane</keyword>
<evidence type="ECO:0000313" key="3">
    <source>
        <dbReference type="EMBL" id="MBB6431325.1"/>
    </source>
</evidence>
<dbReference type="GO" id="GO:0005524">
    <property type="term" value="F:ATP binding"/>
    <property type="evidence" value="ECO:0007669"/>
    <property type="project" value="InterPro"/>
</dbReference>